<evidence type="ECO:0000256" key="2">
    <source>
        <dbReference type="ARBA" id="ARBA00008061"/>
    </source>
</evidence>
<protein>
    <submittedName>
        <fullName evidence="13">LPXTG-motif cell wall anchor domain-containing protein</fullName>
        <ecNumber evidence="13">3.2.1.135</ecNumber>
    </submittedName>
</protein>
<dbReference type="SUPFAM" id="SSF51445">
    <property type="entry name" value="(Trans)glycosidases"/>
    <property type="match status" value="1"/>
</dbReference>
<keyword evidence="8" id="KW-0572">Peptidoglycan-anchor</keyword>
<dbReference type="PANTHER" id="PTHR10357:SF209">
    <property type="entry name" value="PERIPLASMIC ALPHA-AMYLASE"/>
    <property type="match status" value="1"/>
</dbReference>
<comment type="subcellular location">
    <subcellularLocation>
        <location evidence="1">Secreted</location>
        <location evidence="1">Cell wall</location>
        <topology evidence="1">Peptidoglycan-anchor</topology>
    </subcellularLocation>
</comment>
<feature type="transmembrane region" description="Helical" evidence="11">
    <location>
        <begin position="1171"/>
        <end position="1191"/>
    </location>
</feature>
<keyword evidence="11" id="KW-1133">Transmembrane helix</keyword>
<dbReference type="EMBL" id="LS483476">
    <property type="protein sequence ID" value="SQI61915.1"/>
    <property type="molecule type" value="Genomic_DNA"/>
</dbReference>
<keyword evidence="5" id="KW-0732">Signal</keyword>
<keyword evidence="4" id="KW-0964">Secreted</keyword>
<dbReference type="Pfam" id="PF00128">
    <property type="entry name" value="Alpha-amylase"/>
    <property type="match status" value="2"/>
</dbReference>
<feature type="domain" description="Glycosyl hydrolase family 13 catalytic" evidence="12">
    <location>
        <begin position="638"/>
        <end position="1019"/>
    </location>
</feature>
<name>A0A2X4ZBQ3_LEDLE</name>
<keyword evidence="6 13" id="KW-0378">Hydrolase</keyword>
<evidence type="ECO:0000256" key="9">
    <source>
        <dbReference type="ARBA" id="ARBA00023295"/>
    </source>
</evidence>
<dbReference type="InterPro" id="IPR006047">
    <property type="entry name" value="GH13_cat_dom"/>
</dbReference>
<evidence type="ECO:0000259" key="12">
    <source>
        <dbReference type="SMART" id="SM00642"/>
    </source>
</evidence>
<dbReference type="GO" id="GO:0005975">
    <property type="term" value="P:carbohydrate metabolic process"/>
    <property type="evidence" value="ECO:0007669"/>
    <property type="project" value="InterPro"/>
</dbReference>
<feature type="region of interest" description="Disordered" evidence="10">
    <location>
        <begin position="1120"/>
        <end position="1160"/>
    </location>
</feature>
<dbReference type="Pfam" id="PF16561">
    <property type="entry name" value="AMPK1_CBM"/>
    <property type="match status" value="1"/>
</dbReference>
<dbReference type="SUPFAM" id="SSF49452">
    <property type="entry name" value="Starch-binding domain-like"/>
    <property type="match status" value="2"/>
</dbReference>
<evidence type="ECO:0000256" key="11">
    <source>
        <dbReference type="SAM" id="Phobius"/>
    </source>
</evidence>
<dbReference type="Gene3D" id="2.60.40.1180">
    <property type="entry name" value="Golgi alpha-mannosidase II"/>
    <property type="match status" value="1"/>
</dbReference>
<dbReference type="NCBIfam" id="TIGR01167">
    <property type="entry name" value="LPXTG_anchor"/>
    <property type="match status" value="1"/>
</dbReference>
<dbReference type="RefSeq" id="WP_066141674.1">
    <property type="nucleotide sequence ID" value="NZ_CBCSGM010000003.1"/>
</dbReference>
<dbReference type="InterPro" id="IPR014756">
    <property type="entry name" value="Ig_E-set"/>
</dbReference>
<dbReference type="EC" id="3.2.1.135" evidence="13"/>
<keyword evidence="9 13" id="KW-0326">Glycosidase</keyword>
<dbReference type="InterPro" id="IPR005323">
    <property type="entry name" value="CBM41_pullulanase"/>
</dbReference>
<dbReference type="Gene3D" id="2.60.40.1110">
    <property type="match status" value="2"/>
</dbReference>
<dbReference type="InterPro" id="IPR032640">
    <property type="entry name" value="AMPK1_CBM"/>
</dbReference>
<reference evidence="13 14" key="1">
    <citation type="submission" date="2018-06" db="EMBL/GenBank/DDBJ databases">
        <authorList>
            <consortium name="Pathogen Informatics"/>
            <person name="Doyle S."/>
        </authorList>
    </citation>
    <scope>NUCLEOTIDE SEQUENCE [LARGE SCALE GENOMIC DNA]</scope>
    <source>
        <strain evidence="13 14">NCTC4824</strain>
    </source>
</reference>
<dbReference type="SMART" id="SM00642">
    <property type="entry name" value="Aamy"/>
    <property type="match status" value="1"/>
</dbReference>
<evidence type="ECO:0000256" key="1">
    <source>
        <dbReference type="ARBA" id="ARBA00004168"/>
    </source>
</evidence>
<accession>A0A2X4ZBQ3</accession>
<dbReference type="Pfam" id="PF00746">
    <property type="entry name" value="Gram_pos_anchor"/>
    <property type="match status" value="1"/>
</dbReference>
<dbReference type="PANTHER" id="PTHR10357">
    <property type="entry name" value="ALPHA-AMYLASE FAMILY MEMBER"/>
    <property type="match status" value="1"/>
</dbReference>
<evidence type="ECO:0000256" key="6">
    <source>
        <dbReference type="ARBA" id="ARBA00022801"/>
    </source>
</evidence>
<evidence type="ECO:0000256" key="3">
    <source>
        <dbReference type="ARBA" id="ARBA00022512"/>
    </source>
</evidence>
<evidence type="ECO:0000256" key="5">
    <source>
        <dbReference type="ARBA" id="ARBA00022729"/>
    </source>
</evidence>
<evidence type="ECO:0000313" key="13">
    <source>
        <dbReference type="EMBL" id="SQI61915.1"/>
    </source>
</evidence>
<evidence type="ECO:0000313" key="14">
    <source>
        <dbReference type="Proteomes" id="UP000249134"/>
    </source>
</evidence>
<dbReference type="Gene3D" id="2.60.40.10">
    <property type="entry name" value="Immunoglobulins"/>
    <property type="match status" value="1"/>
</dbReference>
<dbReference type="Gene3D" id="3.20.20.80">
    <property type="entry name" value="Glycosidases"/>
    <property type="match status" value="1"/>
</dbReference>
<dbReference type="InterPro" id="IPR017853">
    <property type="entry name" value="GH"/>
</dbReference>
<evidence type="ECO:0000256" key="4">
    <source>
        <dbReference type="ARBA" id="ARBA00022525"/>
    </source>
</evidence>
<dbReference type="KEGG" id="blen:NCTC4824_03483"/>
<gene>
    <name evidence="13" type="primary">tvaII</name>
    <name evidence="13" type="ORF">NCTC4824_03483</name>
</gene>
<dbReference type="STRING" id="1348624.GCA_001591545_02298"/>
<sequence>MTKKVQQKKMSVFAILLMIFSLFSGYLPQISAESNSTLGSPVLNEDRTVTFNYEDASAGSVRVAGSFTNWDEHPLVMVNDEGLWTTTTDELTPDVYEYKFILGDDEWIKDPLNIEEEGGNSKLVVPGINLIPIASLQEINSTTKLKANIIEGNGIIQEESSEITWSLESAPPGVEINGATLTITENAPVGTIFIIKATKGNDTATKEIEISAQMNQFTINYHRIDNNLEDWNVHIYEGGYEARNYNFESEYAVQMGDGKEFKFSKGTYSFPNNSFKIIPRKANWESQDLEQYVLMPEGKKETEIWIIQGYPEVYMSESAAIAALTDSVSPHIQFVYERSDANYDDWDVWVWGTEAQNDNINFTNFKDGKAIADIGVGPLADRVGFKVRKGNWEQEEPGGDRYIDVNRMDPITKVYVKSGETEFFTVPSMEAPEVNNGNATFYYRDKNLYVSDQMSKIEKVELSILGERHEMTREKNSERFVFTYNDLPYGDHEYTFFVTIEGETTEVADPYFAVDGKSIISFFKPEMEIKGTVSPAAIDYSQNAVLTLDLLNETEAELRGIYVDLTEVGGESNVTIDPDLDRVTIAVHESITAGVKTLPLKVVDVYGNEHTGEAKVTVKARNFVGEADFDWDEARIYFLLTDRFFNGDTTNDDPYRVGYDKNEAGAYQGGDFKGITEKLDYLHDLGINTIWINPIVENIAYDVRYNDEPHLTPYYAYHGYWASNFNELNPHFGTMDDFHELIDEAHARGMKLMVDVVVNHAGYGLKESDEALDGTIPQFPTNQDRERFAGMLRDGGSGDIKGELAGLPDFMTEEPDVRQQLIDWQTQWIEKSRTPNGNTIDYFRLDTVKHVENTTWRALKNALTNEMPEFKMIGEAWGASQHNDYGYLNSGMMDSLLDFDFKYQARDFVNGKIDSVENDLNKRNDLINNTATLGQFLSSHDEDGFLQQFKGEEGKWGKLMVAASVQITAKGQPVIYYGEELGISGENNYPYLENRQNLPWDKVDGNEILEHYTKVLNARKDHSAIFSKGTRQTLAGSDELGYSVFERAYAGESAIVGLNTGIEATEITFSVPFSVGQVVTDVYSGKNIVVGNDQKVTVQLPGMQDGGTFILVVENENEQPVEEDVPVKNETPKVNEKQVESGKTSDDETAGLNELSTSQAEKKLPNTSTALYNWLMLGVLLFIIGSAILLAQRKRKANKIDF</sequence>
<keyword evidence="3" id="KW-0134">Cell wall</keyword>
<dbReference type="InterPro" id="IPR013780">
    <property type="entry name" value="Glyco_hydro_b"/>
</dbReference>
<dbReference type="CDD" id="cd02859">
    <property type="entry name" value="E_set_AMPKbeta_like_N"/>
    <property type="match status" value="1"/>
</dbReference>
<dbReference type="InterPro" id="IPR013784">
    <property type="entry name" value="Carb-bd-like_fold"/>
</dbReference>
<dbReference type="GO" id="GO:0031216">
    <property type="term" value="F:neopullulanase activity"/>
    <property type="evidence" value="ECO:0007669"/>
    <property type="project" value="UniProtKB-EC"/>
</dbReference>
<dbReference type="Proteomes" id="UP000249134">
    <property type="component" value="Chromosome 1"/>
</dbReference>
<dbReference type="AlphaFoldDB" id="A0A2X4ZBQ3"/>
<feature type="compositionally biased region" description="Basic and acidic residues" evidence="10">
    <location>
        <begin position="1125"/>
        <end position="1146"/>
    </location>
</feature>
<dbReference type="InterPro" id="IPR019931">
    <property type="entry name" value="LPXTG_anchor"/>
</dbReference>
<proteinExistence type="inferred from homology"/>
<evidence type="ECO:0000256" key="8">
    <source>
        <dbReference type="ARBA" id="ARBA00023088"/>
    </source>
</evidence>
<evidence type="ECO:0000256" key="7">
    <source>
        <dbReference type="ARBA" id="ARBA00022837"/>
    </source>
</evidence>
<evidence type="ECO:0000256" key="10">
    <source>
        <dbReference type="SAM" id="MobiDB-lite"/>
    </source>
</evidence>
<dbReference type="SUPFAM" id="SSF81296">
    <property type="entry name" value="E set domains"/>
    <property type="match status" value="1"/>
</dbReference>
<keyword evidence="7" id="KW-0106">Calcium</keyword>
<dbReference type="GO" id="GO:0030246">
    <property type="term" value="F:carbohydrate binding"/>
    <property type="evidence" value="ECO:0007669"/>
    <property type="project" value="InterPro"/>
</dbReference>
<organism evidence="13 14">
    <name type="scientific">Lederbergia lenta</name>
    <name type="common">Bacillus lentus</name>
    <dbReference type="NCBI Taxonomy" id="1467"/>
    <lineage>
        <taxon>Bacteria</taxon>
        <taxon>Bacillati</taxon>
        <taxon>Bacillota</taxon>
        <taxon>Bacilli</taxon>
        <taxon>Bacillales</taxon>
        <taxon>Bacillaceae</taxon>
        <taxon>Lederbergia</taxon>
    </lineage>
</organism>
<dbReference type="InterPro" id="IPR013783">
    <property type="entry name" value="Ig-like_fold"/>
</dbReference>
<keyword evidence="11" id="KW-0812">Transmembrane</keyword>
<dbReference type="Pfam" id="PF03714">
    <property type="entry name" value="PUD"/>
    <property type="match status" value="2"/>
</dbReference>
<comment type="similarity">
    <text evidence="2">Belongs to the glycosyl hydrolase 13 family.</text>
</comment>
<keyword evidence="11" id="KW-0472">Membrane</keyword>
<keyword evidence="14" id="KW-1185">Reference proteome</keyword>
<dbReference type="CDD" id="cd10315">
    <property type="entry name" value="CBM41_pullulanase"/>
    <property type="match status" value="1"/>
</dbReference>